<name>A0A9Q9AV28_9PEZI</name>
<reference evidence="1" key="1">
    <citation type="submission" date="2022-06" db="EMBL/GenBank/DDBJ databases">
        <title>Complete genome sequences of two strains of the flax pathogen Septoria linicola.</title>
        <authorList>
            <person name="Lapalu N."/>
            <person name="Simon A."/>
            <person name="Demenou B."/>
            <person name="Paumier D."/>
            <person name="Guillot M.-P."/>
            <person name="Gout L."/>
            <person name="Valade R."/>
        </authorList>
    </citation>
    <scope>NUCLEOTIDE SEQUENCE</scope>
    <source>
        <strain evidence="1">SE15195</strain>
    </source>
</reference>
<evidence type="ECO:0000313" key="1">
    <source>
        <dbReference type="EMBL" id="USW56422.1"/>
    </source>
</evidence>
<evidence type="ECO:0000313" key="2">
    <source>
        <dbReference type="Proteomes" id="UP001056384"/>
    </source>
</evidence>
<gene>
    <name evidence="1" type="ORF">Slin15195_G097410</name>
</gene>
<keyword evidence="2" id="KW-1185">Reference proteome</keyword>
<dbReference type="EMBL" id="CP099425">
    <property type="protein sequence ID" value="USW56422.1"/>
    <property type="molecule type" value="Genomic_DNA"/>
</dbReference>
<sequence>MARLAQRLNSDPPNLLSSEVQLDAAMIVPSSSCLVAAGQFNS</sequence>
<organism evidence="1 2">
    <name type="scientific">Septoria linicola</name>
    <dbReference type="NCBI Taxonomy" id="215465"/>
    <lineage>
        <taxon>Eukaryota</taxon>
        <taxon>Fungi</taxon>
        <taxon>Dikarya</taxon>
        <taxon>Ascomycota</taxon>
        <taxon>Pezizomycotina</taxon>
        <taxon>Dothideomycetes</taxon>
        <taxon>Dothideomycetidae</taxon>
        <taxon>Mycosphaerellales</taxon>
        <taxon>Mycosphaerellaceae</taxon>
        <taxon>Septoria</taxon>
    </lineage>
</organism>
<dbReference type="AlphaFoldDB" id="A0A9Q9AV28"/>
<proteinExistence type="predicted"/>
<protein>
    <submittedName>
        <fullName evidence="1">Uncharacterized protein</fullName>
    </submittedName>
</protein>
<accession>A0A9Q9AV28</accession>
<dbReference type="Proteomes" id="UP001056384">
    <property type="component" value="Chromosome 8"/>
</dbReference>